<dbReference type="InterPro" id="IPR024217">
    <property type="entry name" value="DUF3813"/>
</dbReference>
<dbReference type="Proteomes" id="UP000247978">
    <property type="component" value="Unassembled WGS sequence"/>
</dbReference>
<dbReference type="EMBL" id="QJJQ01000002">
    <property type="protein sequence ID" value="PXW89310.1"/>
    <property type="molecule type" value="Genomic_DNA"/>
</dbReference>
<reference evidence="1 2" key="1">
    <citation type="submission" date="2018-05" db="EMBL/GenBank/DDBJ databases">
        <title>Genomic Encyclopedia of Type Strains, Phase IV (KMG-IV): sequencing the most valuable type-strain genomes for metagenomic binning, comparative biology and taxonomic classification.</title>
        <authorList>
            <person name="Goeker M."/>
        </authorList>
    </citation>
    <scope>NUCLEOTIDE SEQUENCE [LARGE SCALE GENOMIC DNA]</scope>
    <source>
        <strain evidence="1 2">DSM 28556</strain>
    </source>
</reference>
<protein>
    <submittedName>
        <fullName evidence="1">Uncharacterized protein DUF3813</fullName>
    </submittedName>
</protein>
<dbReference type="AlphaFoldDB" id="A0A2V3W5N9"/>
<organism evidence="1 2">
    <name type="scientific">Pseudogracilibacillus auburnensis</name>
    <dbReference type="NCBI Taxonomy" id="1494959"/>
    <lineage>
        <taxon>Bacteria</taxon>
        <taxon>Bacillati</taxon>
        <taxon>Bacillota</taxon>
        <taxon>Bacilli</taxon>
        <taxon>Bacillales</taxon>
        <taxon>Bacillaceae</taxon>
        <taxon>Pseudogracilibacillus</taxon>
    </lineage>
</organism>
<dbReference type="RefSeq" id="WP_110394048.1">
    <property type="nucleotide sequence ID" value="NZ_JBHUHB010000001.1"/>
</dbReference>
<comment type="caution">
    <text evidence="1">The sequence shown here is derived from an EMBL/GenBank/DDBJ whole genome shotgun (WGS) entry which is preliminary data.</text>
</comment>
<dbReference type="Pfam" id="PF12758">
    <property type="entry name" value="DUF3813"/>
    <property type="match status" value="1"/>
</dbReference>
<gene>
    <name evidence="1" type="ORF">DFR56_10286</name>
</gene>
<evidence type="ECO:0000313" key="2">
    <source>
        <dbReference type="Proteomes" id="UP000247978"/>
    </source>
</evidence>
<evidence type="ECO:0000313" key="1">
    <source>
        <dbReference type="EMBL" id="PXW89310.1"/>
    </source>
</evidence>
<sequence>MEKNLFQQAKDMMTSFLANSPVHEGHQHTEQEKEAVRKAIQAAYNEATPEEKTQLQHFEQQLEEKIKLH</sequence>
<proteinExistence type="predicted"/>
<keyword evidence="2" id="KW-1185">Reference proteome</keyword>
<accession>A0A2V3W5N9</accession>
<dbReference type="OrthoDB" id="2692217at2"/>
<name>A0A2V3W5N9_9BACI</name>